<gene>
    <name evidence="1" type="ORF">MILVUS5_LOCUS8115</name>
</gene>
<accession>A0ACB0IZZ0</accession>
<name>A0ACB0IZZ0_TRIPR</name>
<dbReference type="EMBL" id="CASHSV030000013">
    <property type="protein sequence ID" value="CAJ2637810.1"/>
    <property type="molecule type" value="Genomic_DNA"/>
</dbReference>
<evidence type="ECO:0000313" key="1">
    <source>
        <dbReference type="EMBL" id="CAJ2637810.1"/>
    </source>
</evidence>
<evidence type="ECO:0000313" key="2">
    <source>
        <dbReference type="Proteomes" id="UP001177021"/>
    </source>
</evidence>
<organism evidence="1 2">
    <name type="scientific">Trifolium pratense</name>
    <name type="common">Red clover</name>
    <dbReference type="NCBI Taxonomy" id="57577"/>
    <lineage>
        <taxon>Eukaryota</taxon>
        <taxon>Viridiplantae</taxon>
        <taxon>Streptophyta</taxon>
        <taxon>Embryophyta</taxon>
        <taxon>Tracheophyta</taxon>
        <taxon>Spermatophyta</taxon>
        <taxon>Magnoliopsida</taxon>
        <taxon>eudicotyledons</taxon>
        <taxon>Gunneridae</taxon>
        <taxon>Pentapetalae</taxon>
        <taxon>rosids</taxon>
        <taxon>fabids</taxon>
        <taxon>Fabales</taxon>
        <taxon>Fabaceae</taxon>
        <taxon>Papilionoideae</taxon>
        <taxon>50 kb inversion clade</taxon>
        <taxon>NPAAA clade</taxon>
        <taxon>Hologalegina</taxon>
        <taxon>IRL clade</taxon>
        <taxon>Trifolieae</taxon>
        <taxon>Trifolium</taxon>
    </lineage>
</organism>
<comment type="caution">
    <text evidence="1">The sequence shown here is derived from an EMBL/GenBank/DDBJ whole genome shotgun (WGS) entry which is preliminary data.</text>
</comment>
<sequence>MPDNFDAKAMLNIFQKYGNIVEVVIPTKRDKGGRRFGFARFDNRPLHREGGKMNKDFNNGKYTGSHHVSRQSNIKQGVEGDRSYANIARHEDVGRQKEGSKKIILSFNSNQDELQRLKKMFIGETVEEEVEREAVEKNLLAIILLNVNNELISVTNHEEEGSIFREGRLDESTNFGIDSNLILSQLNSSKAIEDGGYEERFTASRDGDLLGQEVGIDGPAKPINSCHEEIGGVKSRKSKSENLGLISPIMTDSNKGGKKEVKGSVNKIGPVVKKNSLVTGPNFNPPKQTKAIGKAPIVKPVHRKTDPTSSKIPIPWLPSSMRKQN</sequence>
<reference evidence="1" key="1">
    <citation type="submission" date="2023-10" db="EMBL/GenBank/DDBJ databases">
        <authorList>
            <person name="Rodriguez Cubillos JULIANA M."/>
            <person name="De Vega J."/>
        </authorList>
    </citation>
    <scope>NUCLEOTIDE SEQUENCE</scope>
</reference>
<keyword evidence="2" id="KW-1185">Reference proteome</keyword>
<dbReference type="Proteomes" id="UP001177021">
    <property type="component" value="Unassembled WGS sequence"/>
</dbReference>
<proteinExistence type="predicted"/>
<protein>
    <submittedName>
        <fullName evidence="1">Uncharacterized protein</fullName>
    </submittedName>
</protein>